<dbReference type="EC" id="3.1.3.25" evidence="8"/>
<protein>
    <recommendedName>
        <fullName evidence="8">Inositol-1-monophosphatase</fullName>
        <ecNumber evidence="8">3.1.3.25</ecNumber>
    </recommendedName>
</protein>
<evidence type="ECO:0000256" key="4">
    <source>
        <dbReference type="ARBA" id="ARBA00022723"/>
    </source>
</evidence>
<evidence type="ECO:0000256" key="6">
    <source>
        <dbReference type="ARBA" id="ARBA00022842"/>
    </source>
</evidence>
<dbReference type="Pfam" id="PF00459">
    <property type="entry name" value="Inositol_P"/>
    <property type="match status" value="1"/>
</dbReference>
<dbReference type="GO" id="GO:0046872">
    <property type="term" value="F:metal ion binding"/>
    <property type="evidence" value="ECO:0007669"/>
    <property type="project" value="UniProtKB-KW"/>
</dbReference>
<dbReference type="PANTHER" id="PTHR20854">
    <property type="entry name" value="INOSITOL MONOPHOSPHATASE"/>
    <property type="match status" value="1"/>
</dbReference>
<dbReference type="CDD" id="cd01639">
    <property type="entry name" value="IMPase"/>
    <property type="match status" value="1"/>
</dbReference>
<keyword evidence="6 7" id="KW-0460">Magnesium</keyword>
<evidence type="ECO:0000313" key="10">
    <source>
        <dbReference type="Proteomes" id="UP000319557"/>
    </source>
</evidence>
<dbReference type="Gene3D" id="3.30.540.10">
    <property type="entry name" value="Fructose-1,6-Bisphosphatase, subunit A, domain 1"/>
    <property type="match status" value="1"/>
</dbReference>
<dbReference type="GO" id="GO:0007165">
    <property type="term" value="P:signal transduction"/>
    <property type="evidence" value="ECO:0007669"/>
    <property type="project" value="TreeGrafter"/>
</dbReference>
<dbReference type="PRINTS" id="PR01959">
    <property type="entry name" value="SBIMPHPHTASE"/>
</dbReference>
<evidence type="ECO:0000256" key="5">
    <source>
        <dbReference type="ARBA" id="ARBA00022801"/>
    </source>
</evidence>
<dbReference type="InterPro" id="IPR020550">
    <property type="entry name" value="Inositol_monophosphatase_CS"/>
</dbReference>
<name>A0A517M764_9BACT</name>
<dbReference type="InterPro" id="IPR020583">
    <property type="entry name" value="Inositol_monoP_metal-BS"/>
</dbReference>
<feature type="binding site" evidence="7">
    <location>
        <position position="93"/>
    </location>
    <ligand>
        <name>Mg(2+)</name>
        <dbReference type="ChEBI" id="CHEBI:18420"/>
        <label>2</label>
    </ligand>
</feature>
<comment type="similarity">
    <text evidence="3 8">Belongs to the inositol monophosphatase superfamily.</text>
</comment>
<dbReference type="FunFam" id="3.30.540.10:FF:000030">
    <property type="entry name" value="Inositol monophosphatase"/>
    <property type="match status" value="1"/>
</dbReference>
<dbReference type="GO" id="GO:0046854">
    <property type="term" value="P:phosphatidylinositol phosphate biosynthetic process"/>
    <property type="evidence" value="ECO:0007669"/>
    <property type="project" value="InterPro"/>
</dbReference>
<reference evidence="9 10" key="1">
    <citation type="submission" date="2019-02" db="EMBL/GenBank/DDBJ databases">
        <title>Deep-cultivation of Planctomycetes and their phenomic and genomic characterization uncovers novel biology.</title>
        <authorList>
            <person name="Wiegand S."/>
            <person name="Jogler M."/>
            <person name="Boedeker C."/>
            <person name="Pinto D."/>
            <person name="Vollmers J."/>
            <person name="Rivas-Marin E."/>
            <person name="Kohn T."/>
            <person name="Peeters S.H."/>
            <person name="Heuer A."/>
            <person name="Rast P."/>
            <person name="Oberbeckmann S."/>
            <person name="Bunk B."/>
            <person name="Jeske O."/>
            <person name="Meyerdierks A."/>
            <person name="Storesund J.E."/>
            <person name="Kallscheuer N."/>
            <person name="Luecker S."/>
            <person name="Lage O.M."/>
            <person name="Pohl T."/>
            <person name="Merkel B.J."/>
            <person name="Hornburger P."/>
            <person name="Mueller R.-W."/>
            <person name="Bruemmer F."/>
            <person name="Labrenz M."/>
            <person name="Spormann A.M."/>
            <person name="Op den Camp H."/>
            <person name="Overmann J."/>
            <person name="Amann R."/>
            <person name="Jetten M.S.M."/>
            <person name="Mascher T."/>
            <person name="Medema M.H."/>
            <person name="Devos D.P."/>
            <person name="Kaster A.-K."/>
            <person name="Ovreas L."/>
            <person name="Rohde M."/>
            <person name="Galperin M.Y."/>
            <person name="Jogler C."/>
        </authorList>
    </citation>
    <scope>NUCLEOTIDE SEQUENCE [LARGE SCALE GENOMIC DNA]</scope>
    <source>
        <strain evidence="9 10">EC9</strain>
    </source>
</reference>
<dbReference type="Gene3D" id="3.40.190.80">
    <property type="match status" value="1"/>
</dbReference>
<evidence type="ECO:0000313" key="9">
    <source>
        <dbReference type="EMBL" id="QDS90721.1"/>
    </source>
</evidence>
<evidence type="ECO:0000256" key="2">
    <source>
        <dbReference type="ARBA" id="ARBA00001946"/>
    </source>
</evidence>
<dbReference type="InterPro" id="IPR000760">
    <property type="entry name" value="Inositol_monophosphatase-like"/>
</dbReference>
<dbReference type="InterPro" id="IPR022337">
    <property type="entry name" value="Inositol_monophosphatase_SuhB"/>
</dbReference>
<dbReference type="GO" id="GO:0008934">
    <property type="term" value="F:inositol monophosphate 1-phosphatase activity"/>
    <property type="evidence" value="ECO:0007669"/>
    <property type="project" value="InterPro"/>
</dbReference>
<keyword evidence="5 8" id="KW-0378">Hydrolase</keyword>
<feature type="binding site" evidence="7">
    <location>
        <position position="94"/>
    </location>
    <ligand>
        <name>Mg(2+)</name>
        <dbReference type="ChEBI" id="CHEBI:18420"/>
        <label>1</label>
        <note>catalytic</note>
    </ligand>
</feature>
<keyword evidence="10" id="KW-1185">Reference proteome</keyword>
<feature type="binding site" evidence="7">
    <location>
        <position position="221"/>
    </location>
    <ligand>
        <name>Mg(2+)</name>
        <dbReference type="ChEBI" id="CHEBI:18420"/>
        <label>1</label>
        <note>catalytic</note>
    </ligand>
</feature>
<dbReference type="PANTHER" id="PTHR20854:SF4">
    <property type="entry name" value="INOSITOL-1-MONOPHOSPHATASE-RELATED"/>
    <property type="match status" value="1"/>
</dbReference>
<gene>
    <name evidence="9" type="primary">suhB_2</name>
    <name evidence="9" type="ORF">EC9_49370</name>
</gene>
<feature type="binding site" evidence="7">
    <location>
        <position position="91"/>
    </location>
    <ligand>
        <name>Mg(2+)</name>
        <dbReference type="ChEBI" id="CHEBI:18420"/>
        <label>1</label>
        <note>catalytic</note>
    </ligand>
</feature>
<organism evidence="9 10">
    <name type="scientific">Rosistilla ulvae</name>
    <dbReference type="NCBI Taxonomy" id="1930277"/>
    <lineage>
        <taxon>Bacteria</taxon>
        <taxon>Pseudomonadati</taxon>
        <taxon>Planctomycetota</taxon>
        <taxon>Planctomycetia</taxon>
        <taxon>Pirellulales</taxon>
        <taxon>Pirellulaceae</taxon>
        <taxon>Rosistilla</taxon>
    </lineage>
</organism>
<evidence type="ECO:0000256" key="8">
    <source>
        <dbReference type="RuleBase" id="RU364068"/>
    </source>
</evidence>
<sequence length="274" mass="29574">MSDLDREQIMEVARQAAVAAGGVLRRYYETGVQIRSKADATGGQHNLVSDADLESEQTIAGVIRAAYPDHELLGEEELSGAIEAEHLWVIDPLDGTNNFAHSIPHFAISIAYCYRGQTQVGIVYNPIREDWFTAIAGAGAWSNDRRLSVSSEESLGQAMLACGFHYDRGKLMQATLDAIGELFSQHQIHGIRRMGAAALDLCGVAAGQFGGFFEYFLSPWDFAAGKLIVEEAGGTVTTSRGEPLGLQAGGVIVTNGKLHPKLSEIVQRHQPSGF</sequence>
<dbReference type="KEGG" id="ruv:EC9_49370"/>
<dbReference type="GO" id="GO:0006020">
    <property type="term" value="P:inositol metabolic process"/>
    <property type="evidence" value="ECO:0007669"/>
    <property type="project" value="TreeGrafter"/>
</dbReference>
<dbReference type="AlphaFoldDB" id="A0A517M764"/>
<dbReference type="OrthoDB" id="9772456at2"/>
<dbReference type="PROSITE" id="PS00629">
    <property type="entry name" value="IMP_1"/>
    <property type="match status" value="1"/>
</dbReference>
<keyword evidence="4 7" id="KW-0479">Metal-binding</keyword>
<comment type="catalytic activity">
    <reaction evidence="1 8">
        <text>a myo-inositol phosphate + H2O = myo-inositol + phosphate</text>
        <dbReference type="Rhea" id="RHEA:24056"/>
        <dbReference type="ChEBI" id="CHEBI:15377"/>
        <dbReference type="ChEBI" id="CHEBI:17268"/>
        <dbReference type="ChEBI" id="CHEBI:43474"/>
        <dbReference type="ChEBI" id="CHEBI:84139"/>
        <dbReference type="EC" id="3.1.3.25"/>
    </reaction>
</comment>
<feature type="binding site" evidence="7">
    <location>
        <position position="75"/>
    </location>
    <ligand>
        <name>Mg(2+)</name>
        <dbReference type="ChEBI" id="CHEBI:18420"/>
        <label>1</label>
        <note>catalytic</note>
    </ligand>
</feature>
<dbReference type="SUPFAM" id="SSF56655">
    <property type="entry name" value="Carbohydrate phosphatase"/>
    <property type="match status" value="1"/>
</dbReference>
<dbReference type="RefSeq" id="WP_145348492.1">
    <property type="nucleotide sequence ID" value="NZ_CP036261.1"/>
</dbReference>
<proteinExistence type="inferred from homology"/>
<dbReference type="PROSITE" id="PS00630">
    <property type="entry name" value="IMP_2"/>
    <property type="match status" value="1"/>
</dbReference>
<evidence type="ECO:0000256" key="1">
    <source>
        <dbReference type="ARBA" id="ARBA00001033"/>
    </source>
</evidence>
<dbReference type="PRINTS" id="PR00377">
    <property type="entry name" value="IMPHPHTASES"/>
</dbReference>
<comment type="cofactor">
    <cofactor evidence="2 7 8">
        <name>Mg(2+)</name>
        <dbReference type="ChEBI" id="CHEBI:18420"/>
    </cofactor>
</comment>
<accession>A0A517M764</accession>
<dbReference type="EMBL" id="CP036261">
    <property type="protein sequence ID" value="QDS90721.1"/>
    <property type="molecule type" value="Genomic_DNA"/>
</dbReference>
<evidence type="ECO:0000256" key="3">
    <source>
        <dbReference type="ARBA" id="ARBA00009759"/>
    </source>
</evidence>
<dbReference type="InterPro" id="IPR033942">
    <property type="entry name" value="IMPase"/>
</dbReference>
<evidence type="ECO:0000256" key="7">
    <source>
        <dbReference type="PIRSR" id="PIRSR600760-2"/>
    </source>
</evidence>
<dbReference type="Proteomes" id="UP000319557">
    <property type="component" value="Chromosome"/>
</dbReference>